<evidence type="ECO:0000313" key="3">
    <source>
        <dbReference type="EMBL" id="EDO15492.1"/>
    </source>
</evidence>
<dbReference type="HOGENOM" id="CLU_014536_0_0_1"/>
<feature type="region of interest" description="Disordered" evidence="2">
    <location>
        <begin position="332"/>
        <end position="352"/>
    </location>
</feature>
<dbReference type="InterPro" id="IPR008812">
    <property type="entry name" value="Ran_GTP-bd-rel"/>
</dbReference>
<gene>
    <name evidence="3" type="ORF">Kpol_467p4</name>
</gene>
<dbReference type="OrthoDB" id="512915at2759"/>
<dbReference type="GO" id="GO:0030695">
    <property type="term" value="F:GTPase regulator activity"/>
    <property type="evidence" value="ECO:0007669"/>
    <property type="project" value="EnsemblFungi"/>
</dbReference>
<dbReference type="InParanoid" id="A7TQE8"/>
<reference evidence="3 4" key="1">
    <citation type="journal article" date="2007" name="Proc. Natl. Acad. Sci. U.S.A.">
        <title>Independent sorting-out of thousands of duplicated gene pairs in two yeast species descended from a whole-genome duplication.</title>
        <authorList>
            <person name="Scannell D.R."/>
            <person name="Frank A.C."/>
            <person name="Conant G.C."/>
            <person name="Byrne K.P."/>
            <person name="Woolfit M."/>
            <person name="Wolfe K.H."/>
        </authorList>
    </citation>
    <scope>NUCLEOTIDE SEQUENCE [LARGE SCALE GENOMIC DNA]</scope>
    <source>
        <strain evidence="4">ATCC 22028 / DSM 70294 / BCRC 21397 / CBS 2163 / NBRC 10782 / NRRL Y-8283 / UCD 57-17</strain>
    </source>
</reference>
<dbReference type="GO" id="GO:0005634">
    <property type="term" value="C:nucleus"/>
    <property type="evidence" value="ECO:0007669"/>
    <property type="project" value="EnsemblFungi"/>
</dbReference>
<feature type="coiled-coil region" evidence="1">
    <location>
        <begin position="45"/>
        <end position="121"/>
    </location>
</feature>
<keyword evidence="4" id="KW-1185">Reference proteome</keyword>
<dbReference type="PANTHER" id="PTHR31010:SF2">
    <property type="entry name" value="RAN-SPECIFIC GTPASE-ACTIVATING PROTEIN 30"/>
    <property type="match status" value="1"/>
</dbReference>
<evidence type="ECO:0000256" key="2">
    <source>
        <dbReference type="SAM" id="MobiDB-lite"/>
    </source>
</evidence>
<dbReference type="eggNOG" id="ENOG502R7I3">
    <property type="taxonomic scope" value="Eukaryota"/>
</dbReference>
<name>A7TQE8_VANPO</name>
<feature type="compositionally biased region" description="Acidic residues" evidence="2">
    <location>
        <begin position="332"/>
        <end position="343"/>
    </location>
</feature>
<dbReference type="RefSeq" id="XP_001643350.1">
    <property type="nucleotide sequence ID" value="XM_001643300.1"/>
</dbReference>
<organism evidence="4">
    <name type="scientific">Vanderwaltozyma polyspora (strain ATCC 22028 / DSM 70294 / BCRC 21397 / CBS 2163 / NBRC 10782 / NRRL Y-8283 / UCD 57-17)</name>
    <name type="common">Kluyveromyces polysporus</name>
    <dbReference type="NCBI Taxonomy" id="436907"/>
    <lineage>
        <taxon>Eukaryota</taxon>
        <taxon>Fungi</taxon>
        <taxon>Dikarya</taxon>
        <taxon>Ascomycota</taxon>
        <taxon>Saccharomycotina</taxon>
        <taxon>Saccharomycetes</taxon>
        <taxon>Saccharomycetales</taxon>
        <taxon>Saccharomycetaceae</taxon>
        <taxon>Vanderwaltozyma</taxon>
    </lineage>
</organism>
<dbReference type="GO" id="GO:0005737">
    <property type="term" value="C:cytoplasm"/>
    <property type="evidence" value="ECO:0007669"/>
    <property type="project" value="EnsemblFungi"/>
</dbReference>
<accession>A7TQE8</accession>
<dbReference type="PhylomeDB" id="A7TQE8"/>
<dbReference type="KEGG" id="vpo:Kpol_467p4"/>
<dbReference type="PANTHER" id="PTHR31010">
    <property type="entry name" value="RAN-SPECIFIC GTPASE-ACTIVATING PROTEIN 30-RELATED"/>
    <property type="match status" value="1"/>
</dbReference>
<dbReference type="GeneID" id="5543571"/>
<dbReference type="EMBL" id="DS480457">
    <property type="protein sequence ID" value="EDO15492.1"/>
    <property type="molecule type" value="Genomic_DNA"/>
</dbReference>
<protein>
    <recommendedName>
        <fullName evidence="5">Ran-specific GTPase-activating protein 30</fullName>
    </recommendedName>
</protein>
<proteinExistence type="predicted"/>
<evidence type="ECO:0008006" key="5">
    <source>
        <dbReference type="Google" id="ProtNLM"/>
    </source>
</evidence>
<keyword evidence="1" id="KW-0175">Coiled coil</keyword>
<dbReference type="FunCoup" id="A7TQE8">
    <property type="interactions" value="17"/>
</dbReference>
<dbReference type="Pfam" id="PF05508">
    <property type="entry name" value="Ran-binding"/>
    <property type="match status" value="1"/>
</dbReference>
<sequence>MNVDDVLARAGSQAVSFAIKSGVSLVSSYALKTLTNLVINLPKDDKEDDEDLKRLENLKKKLETRVAIVSSTIELIKLVAARGNTNLENVITLTSELKREIDNMDERLRLLADQAENSKKQDLNSGKKVIAKIESYIKDVLNRIDEVTPFLNLSLTTSGANLSTSLPKQISPNLLLQSSNYINTNNSLFKGTKKSIDKLQVGPTFQVTLFSVFYKMGGNQNIFWKEDMRRADVKLFRIKDEKLEYNYIIRIEQNFEDTRYHDDDEKRHIIELKIPQIVKLFFSVSGKLLNLEEMDTPVLVLKIDKNIETTGNISSTEDIVWYALGGYEEIETSSENEESDTEEESFKSVDEDNTEVENVSLSIKLLEFIIRLASLQLNDQKDILGIKDERLSLYLNDENPNSIRDVNVNKVAEKLHKIKLQDDK</sequence>
<evidence type="ECO:0000313" key="4">
    <source>
        <dbReference type="Proteomes" id="UP000000267"/>
    </source>
</evidence>
<dbReference type="Proteomes" id="UP000000267">
    <property type="component" value="Unassembled WGS sequence"/>
</dbReference>
<evidence type="ECO:0000256" key="1">
    <source>
        <dbReference type="SAM" id="Coils"/>
    </source>
</evidence>
<dbReference type="AlphaFoldDB" id="A7TQE8"/>
<dbReference type="OMA" id="QSMFFTA"/>